<dbReference type="Proteomes" id="UP000277999">
    <property type="component" value="Unassembled WGS sequence"/>
</dbReference>
<evidence type="ECO:0000313" key="3">
    <source>
        <dbReference type="Proteomes" id="UP000277999"/>
    </source>
</evidence>
<sequence length="429" mass="46764">MEIKKGGVVSKLLENVYIPKMFKVRQTFPRPIIESKNIPEVVKKELAQKKFSDKIKPGMNIAITAGSRGVANVAIITKSIVDFVASKGANPFVVPAMGSHGGATAEGQLELLVGYGLTEEYLGCPIKSSMEVKMIGHTEDGREVVIDKNAAEADGIIISCRIKPHNAFRGKYESGIMKMMAVGLGKQAGAEHVHEQGMQNIAKNIPIIGNAIIKHAPILFAIPCIENAFDETCKIIAVNSDEIAEEEPKLLQEAFANMPKIIVGRCDVLVVDEIGKNYSGTGVDPNITGTFSTKYASGGVKVQRTAMLDISKESHGNGLGVGLSNVITKRLFDKLDLEKMYPNCITSTVLESARIPCVVANDKEAIQLCIRTCVGVNKKASKVVRIPNSLHIGHIMLSEAYYDEMKNYPDLEVESEPEYMKFNEEGNLW</sequence>
<reference evidence="2 3" key="1">
    <citation type="submission" date="2018-10" db="EMBL/GenBank/DDBJ databases">
        <title>Genome-centric metagenomics revealed C2 chemical producing, CO utilizing Clostridium with novel acetogenic gene cluster.</title>
        <authorList>
            <person name="Kang H."/>
            <person name="Park B."/>
            <person name="Choi I.G."/>
            <person name="Chang I.S."/>
        </authorList>
    </citation>
    <scope>NUCLEOTIDE SEQUENCE [LARGE SCALE GENOMIC DNA]</scope>
    <source>
        <strain evidence="2 3">H21-9</strain>
    </source>
</reference>
<dbReference type="RefSeq" id="WP_122059892.1">
    <property type="nucleotide sequence ID" value="NZ_RFAQ01000061.1"/>
</dbReference>
<gene>
    <name evidence="2" type="ORF">D9O40_15580</name>
</gene>
<organism evidence="2 3">
    <name type="scientific">Clostridium autoethanogenum</name>
    <dbReference type="NCBI Taxonomy" id="84023"/>
    <lineage>
        <taxon>Bacteria</taxon>
        <taxon>Bacillati</taxon>
        <taxon>Bacillota</taxon>
        <taxon>Clostridia</taxon>
        <taxon>Eubacteriales</taxon>
        <taxon>Clostridiaceae</taxon>
        <taxon>Clostridium</taxon>
    </lineage>
</organism>
<evidence type="ECO:0000313" key="2">
    <source>
        <dbReference type="EMBL" id="RMC96643.1"/>
    </source>
</evidence>
<dbReference type="InterPro" id="IPR018657">
    <property type="entry name" value="LarA-like_N"/>
</dbReference>
<dbReference type="GO" id="GO:0050043">
    <property type="term" value="F:lactate racemase activity"/>
    <property type="evidence" value="ECO:0007669"/>
    <property type="project" value="InterPro"/>
</dbReference>
<dbReference type="Pfam" id="PF09861">
    <property type="entry name" value="Lar_N"/>
    <property type="match status" value="1"/>
</dbReference>
<accession>A0A3M0SDQ3</accession>
<feature type="domain" description="LarA-like N-terminal" evidence="1">
    <location>
        <begin position="33"/>
        <end position="198"/>
    </location>
</feature>
<dbReference type="EMBL" id="RFAQ01000061">
    <property type="protein sequence ID" value="RMC96643.1"/>
    <property type="molecule type" value="Genomic_DNA"/>
</dbReference>
<comment type="caution">
    <text evidence="2">The sequence shown here is derived from an EMBL/GenBank/DDBJ whole genome shotgun (WGS) entry which is preliminary data.</text>
</comment>
<protein>
    <submittedName>
        <fullName evidence="2">DUF2088 domain-containing protein</fullName>
    </submittedName>
</protein>
<name>A0A3M0SDQ3_9CLOT</name>
<evidence type="ECO:0000259" key="1">
    <source>
        <dbReference type="Pfam" id="PF09861"/>
    </source>
</evidence>
<dbReference type="AlphaFoldDB" id="A0A3M0SDQ3"/>
<proteinExistence type="predicted"/>
<dbReference type="Gene3D" id="3.40.50.11440">
    <property type="match status" value="1"/>
</dbReference>